<dbReference type="GO" id="GO:0015074">
    <property type="term" value="P:DNA integration"/>
    <property type="evidence" value="ECO:0007669"/>
    <property type="project" value="InterPro"/>
</dbReference>
<protein>
    <recommendedName>
        <fullName evidence="4">DUF6538 domain-containing protein</fullName>
    </recommendedName>
</protein>
<evidence type="ECO:0000313" key="5">
    <source>
        <dbReference type="EMBL" id="MBT2186900.1"/>
    </source>
</evidence>
<feature type="region of interest" description="Disordered" evidence="3">
    <location>
        <begin position="560"/>
        <end position="591"/>
    </location>
</feature>
<dbReference type="Pfam" id="PF20172">
    <property type="entry name" value="DUF6538"/>
    <property type="match status" value="1"/>
</dbReference>
<gene>
    <name evidence="5" type="ORF">KK488_08055</name>
</gene>
<dbReference type="InterPro" id="IPR046668">
    <property type="entry name" value="DUF6538"/>
</dbReference>
<keyword evidence="6" id="KW-1185">Reference proteome</keyword>
<dbReference type="AlphaFoldDB" id="A0A9X1IR29"/>
<dbReference type="InterPro" id="IPR011010">
    <property type="entry name" value="DNA_brk_join_enz"/>
</dbReference>
<keyword evidence="2" id="KW-0233">DNA recombination</keyword>
<name>A0A9X1IR29_9SPHN</name>
<comment type="caution">
    <text evidence="5">The sequence shown here is derived from an EMBL/GenBank/DDBJ whole genome shotgun (WGS) entry which is preliminary data.</text>
</comment>
<dbReference type="Gene3D" id="1.10.443.10">
    <property type="entry name" value="Intergrase catalytic core"/>
    <property type="match status" value="1"/>
</dbReference>
<dbReference type="InterPro" id="IPR010998">
    <property type="entry name" value="Integrase_recombinase_N"/>
</dbReference>
<feature type="domain" description="DUF6538" evidence="4">
    <location>
        <begin position="9"/>
        <end position="63"/>
    </location>
</feature>
<dbReference type="Gene3D" id="1.10.150.130">
    <property type="match status" value="1"/>
</dbReference>
<accession>A0A9X1IR29</accession>
<dbReference type="EMBL" id="JAHGAW010000005">
    <property type="protein sequence ID" value="MBT2186900.1"/>
    <property type="molecule type" value="Genomic_DNA"/>
</dbReference>
<dbReference type="Proteomes" id="UP001138757">
    <property type="component" value="Unassembled WGS sequence"/>
</dbReference>
<evidence type="ECO:0000256" key="2">
    <source>
        <dbReference type="ARBA" id="ARBA00023172"/>
    </source>
</evidence>
<organism evidence="5 6">
    <name type="scientific">Sphingobium nicotianae</name>
    <dbReference type="NCBI Taxonomy" id="2782607"/>
    <lineage>
        <taxon>Bacteria</taxon>
        <taxon>Pseudomonadati</taxon>
        <taxon>Pseudomonadota</taxon>
        <taxon>Alphaproteobacteria</taxon>
        <taxon>Sphingomonadales</taxon>
        <taxon>Sphingomonadaceae</taxon>
        <taxon>Sphingobium</taxon>
    </lineage>
</organism>
<feature type="compositionally biased region" description="Basic residues" evidence="3">
    <location>
        <begin position="561"/>
        <end position="570"/>
    </location>
</feature>
<proteinExistence type="predicted"/>
<sequence>MAGIWQNPRSKYFWFRMAVPERFRDRVGKREFKYSLETTDRDVARLRHAEKLSEVRALLAQLEAEELVCVDREAKAICQRGLDALAKGNLGANDDGVTDLLAAKDNVAHGLLTFLAYRTRLTWGRDHANLAELELTGEIADPREDDIPASPVGFLNKEEQDAFVARLRALDGDLRYQSYTNRDIARALLARRSWAAAEYEVLLIASAANASVKMRTPLFDALAECVLRYLAEHRFQFWPKNIDRLIPQMAINEAAASAPEATTSTAGVYHLSDCLAQWRVNHRLRPSDVHKTYDEWKLAVDRFIEVHGDIPLDRITRAMVIDYRDLIKGMPTRPAKNIARLPVRDQVALAERQGLRTLAPASVKKHVTAIRSLLEIATIEREWISKNVATKIEVAGSQYNGHERDRLSDADMQTIYGSRYMTDPDACSDTMFWIMFMAPFQGARPGEHCKLRPQDVVREDGVATIRFRNSSSATGGETDLPQIKQKTGSSIRDVPLHWIIAEGGFMDFVALRQSRKAKWLFEDLEADKYGDRYKYLSRQINDALDELGVDASDKAFYSTRHTSKRETRRQRVSEQSADQWHGHSDGRRVGRKYGQGVSIEDLKEDIDKLEYAGVNWDAVVACARYRVSRLFAKHG</sequence>
<dbReference type="GO" id="GO:0003677">
    <property type="term" value="F:DNA binding"/>
    <property type="evidence" value="ECO:0007669"/>
    <property type="project" value="UniProtKB-KW"/>
</dbReference>
<reference evidence="5" key="1">
    <citation type="submission" date="2021-05" db="EMBL/GenBank/DDBJ databases">
        <title>Genome of Sphingobium sp. strain.</title>
        <authorList>
            <person name="Fan R."/>
        </authorList>
    </citation>
    <scope>NUCLEOTIDE SEQUENCE</scope>
    <source>
        <strain evidence="5">H33</strain>
    </source>
</reference>
<evidence type="ECO:0000256" key="3">
    <source>
        <dbReference type="SAM" id="MobiDB-lite"/>
    </source>
</evidence>
<dbReference type="RefSeq" id="WP_214622660.1">
    <property type="nucleotide sequence ID" value="NZ_JAHGAW010000005.1"/>
</dbReference>
<dbReference type="GO" id="GO:0006310">
    <property type="term" value="P:DNA recombination"/>
    <property type="evidence" value="ECO:0007669"/>
    <property type="project" value="UniProtKB-KW"/>
</dbReference>
<dbReference type="InterPro" id="IPR013762">
    <property type="entry name" value="Integrase-like_cat_sf"/>
</dbReference>
<evidence type="ECO:0000256" key="1">
    <source>
        <dbReference type="ARBA" id="ARBA00023125"/>
    </source>
</evidence>
<evidence type="ECO:0000259" key="4">
    <source>
        <dbReference type="Pfam" id="PF20172"/>
    </source>
</evidence>
<evidence type="ECO:0000313" key="6">
    <source>
        <dbReference type="Proteomes" id="UP001138757"/>
    </source>
</evidence>
<dbReference type="SUPFAM" id="SSF56349">
    <property type="entry name" value="DNA breaking-rejoining enzymes"/>
    <property type="match status" value="1"/>
</dbReference>
<keyword evidence="1" id="KW-0238">DNA-binding</keyword>